<protein>
    <submittedName>
        <fullName evidence="7">Aromatic ring-hydroxylating dioxygenase subunit alpha</fullName>
        <ecNumber evidence="7">1.14.13.-</ecNumber>
    </submittedName>
</protein>
<dbReference type="EC" id="1.14.13.-" evidence="7"/>
<comment type="caution">
    <text evidence="7">The sequence shown here is derived from an EMBL/GenBank/DDBJ whole genome shotgun (WGS) entry which is preliminary data.</text>
</comment>
<reference evidence="7 8" key="1">
    <citation type="submission" date="2023-11" db="EMBL/GenBank/DDBJ databases">
        <title>A Novel Polar Bacteriovorax (B. antarcticus) Isolated from the Biocrust in Antarctica.</title>
        <authorList>
            <person name="Mun W."/>
            <person name="Choi S.Y."/>
            <person name="Mitchell R.J."/>
        </authorList>
    </citation>
    <scope>NUCLEOTIDE SEQUENCE [LARGE SCALE GENOMIC DNA]</scope>
    <source>
        <strain evidence="7 8">PP10</strain>
    </source>
</reference>
<dbReference type="InterPro" id="IPR036922">
    <property type="entry name" value="Rieske_2Fe-2S_sf"/>
</dbReference>
<dbReference type="CDD" id="cd03469">
    <property type="entry name" value="Rieske_RO_Alpha_N"/>
    <property type="match status" value="1"/>
</dbReference>
<evidence type="ECO:0000256" key="5">
    <source>
        <dbReference type="ARBA" id="ARBA00023014"/>
    </source>
</evidence>
<evidence type="ECO:0000313" key="7">
    <source>
        <dbReference type="EMBL" id="MEA9356985.1"/>
    </source>
</evidence>
<keyword evidence="7" id="KW-0223">Dioxygenase</keyword>
<organism evidence="7 8">
    <name type="scientific">Bacteriovorax antarcticus</name>
    <dbReference type="NCBI Taxonomy" id="3088717"/>
    <lineage>
        <taxon>Bacteria</taxon>
        <taxon>Pseudomonadati</taxon>
        <taxon>Bdellovibrionota</taxon>
        <taxon>Bacteriovoracia</taxon>
        <taxon>Bacteriovoracales</taxon>
        <taxon>Bacteriovoracaceae</taxon>
        <taxon>Bacteriovorax</taxon>
    </lineage>
</organism>
<keyword evidence="4" id="KW-0408">Iron</keyword>
<keyword evidence="3 7" id="KW-0560">Oxidoreductase</keyword>
<evidence type="ECO:0000256" key="2">
    <source>
        <dbReference type="ARBA" id="ARBA00022723"/>
    </source>
</evidence>
<sequence>MTDFRVPNQNTQPIVSFPVFNNWDVIATGWYFVAKSSDIKKEEVKGFQICGQEIVIFRDLENQLYGMDAYCPHMGTHLGVGKVVGKNIQCFFHHWKFNGNGECVDIPCSTQNKEKIQAKAKNQSYKVIEQFGAIWVFPSSVPEFELASFAEFPSDDVVFKFGKPYERSCHHHITMINGIDPQHLKTVHAIDLEMNVQIAEKSSGDMIDITLTGKIGKETLKDRMARRILGESYSYSMRYDSANNGFLTLMKNVRLFGTGPQLPSLHMIFAYRPIGKGKTLVQPIYVDKKRKGLTGAITNKILIFMTKRAFFALQGEDGMIYENMRFYPANLLEIDRPISMFIQYVNKLKPSSWSGAWR</sequence>
<gene>
    <name evidence="7" type="ORF">SHI21_12240</name>
</gene>
<dbReference type="GO" id="GO:0051213">
    <property type="term" value="F:dioxygenase activity"/>
    <property type="evidence" value="ECO:0007669"/>
    <property type="project" value="UniProtKB-KW"/>
</dbReference>
<evidence type="ECO:0000313" key="8">
    <source>
        <dbReference type="Proteomes" id="UP001302274"/>
    </source>
</evidence>
<dbReference type="Proteomes" id="UP001302274">
    <property type="component" value="Unassembled WGS sequence"/>
</dbReference>
<keyword evidence="2" id="KW-0479">Metal-binding</keyword>
<feature type="domain" description="Rieske" evidence="6">
    <location>
        <begin position="30"/>
        <end position="136"/>
    </location>
</feature>
<dbReference type="Pfam" id="PF00355">
    <property type="entry name" value="Rieske"/>
    <property type="match status" value="1"/>
</dbReference>
<evidence type="ECO:0000256" key="1">
    <source>
        <dbReference type="ARBA" id="ARBA00022714"/>
    </source>
</evidence>
<dbReference type="EMBL" id="JAYGJQ010000002">
    <property type="protein sequence ID" value="MEA9356985.1"/>
    <property type="molecule type" value="Genomic_DNA"/>
</dbReference>
<keyword evidence="1" id="KW-0001">2Fe-2S</keyword>
<name>A0ABU5VZJ0_9BACT</name>
<dbReference type="Gene3D" id="2.102.10.10">
    <property type="entry name" value="Rieske [2Fe-2S] iron-sulphur domain"/>
    <property type="match status" value="1"/>
</dbReference>
<accession>A0ABU5VZJ0</accession>
<keyword evidence="5" id="KW-0411">Iron-sulfur</keyword>
<evidence type="ECO:0000259" key="6">
    <source>
        <dbReference type="PROSITE" id="PS51296"/>
    </source>
</evidence>
<dbReference type="PANTHER" id="PTHR21266:SF60">
    <property type="entry name" value="3-KETOSTEROID-9-ALPHA-MONOOXYGENASE, OXYGENASE COMPONENT"/>
    <property type="match status" value="1"/>
</dbReference>
<dbReference type="SUPFAM" id="SSF50022">
    <property type="entry name" value="ISP domain"/>
    <property type="match status" value="1"/>
</dbReference>
<dbReference type="InterPro" id="IPR017941">
    <property type="entry name" value="Rieske_2Fe-2S"/>
</dbReference>
<proteinExistence type="predicted"/>
<evidence type="ECO:0000256" key="4">
    <source>
        <dbReference type="ARBA" id="ARBA00023004"/>
    </source>
</evidence>
<dbReference type="InterPro" id="IPR050584">
    <property type="entry name" value="Cholesterol_7-desaturase"/>
</dbReference>
<dbReference type="PANTHER" id="PTHR21266">
    <property type="entry name" value="IRON-SULFUR DOMAIN CONTAINING PROTEIN"/>
    <property type="match status" value="1"/>
</dbReference>
<evidence type="ECO:0000256" key="3">
    <source>
        <dbReference type="ARBA" id="ARBA00023002"/>
    </source>
</evidence>
<dbReference type="PROSITE" id="PS51296">
    <property type="entry name" value="RIESKE"/>
    <property type="match status" value="1"/>
</dbReference>
<dbReference type="RefSeq" id="WP_323576879.1">
    <property type="nucleotide sequence ID" value="NZ_JAYGJQ010000002.1"/>
</dbReference>
<keyword evidence="8" id="KW-1185">Reference proteome</keyword>